<dbReference type="AlphaFoldDB" id="A0A8H7ENN6"/>
<name>A0A8H7ENN6_9FUNG</name>
<evidence type="ECO:0000313" key="3">
    <source>
        <dbReference type="Proteomes" id="UP000605846"/>
    </source>
</evidence>
<evidence type="ECO:0000256" key="1">
    <source>
        <dbReference type="SAM" id="MobiDB-lite"/>
    </source>
</evidence>
<keyword evidence="3" id="KW-1185">Reference proteome</keyword>
<dbReference type="OrthoDB" id="2282387at2759"/>
<sequence>MFKQKVQKWPRNVADSASSKALPKTPSTPRPCPGCGSTEHRNTKAKSCTAHKQSTNELLEAALGKNPEFDTRKITFDAVFREKYRGQFLTKIEELSSYLRLVVTRTQLFVNQYIINHDVIPAICFTQNLFYSIMQLVLGRSITTKNDNMPVDLEKSWQAFAHIHPVVLNPPRTTLRASDVLTDACVLLATSYSNYIVENFESRICSFVQYRLTSWFQVRTNFYLVKRKLRIWLQNTVFERIGGGTPEWPEGIEPTLPLVALTDSLCDDLEALVPKPVPQKTISASPGSYLPVLKYILSYYEEEHQRAMTENRSDDTSVPRLFSISTKPSAQWRFVSINGELMASLASLRRPQQPSEYSTVFFQVLDLSRFGLNSLDDFTQNVNPRFACRILTDGFAVNLLFARRAREGTRDTELELEDFSLDEVNRYFEPWAVDPGHNQVFTAVDGSGSKSHQIRRVSNKEYYAMTGSERRAKTLQKDKDTNKYDNMQNRIIPTPP</sequence>
<dbReference type="EMBL" id="JABAYA010000166">
    <property type="protein sequence ID" value="KAF7723035.1"/>
    <property type="molecule type" value="Genomic_DNA"/>
</dbReference>
<gene>
    <name evidence="2" type="ORF">EC973_002411</name>
</gene>
<protein>
    <submittedName>
        <fullName evidence="2">Uncharacterized protein</fullName>
    </submittedName>
</protein>
<reference evidence="2" key="1">
    <citation type="submission" date="2020-01" db="EMBL/GenBank/DDBJ databases">
        <title>Genome Sequencing of Three Apophysomyces-Like Fungal Strains Confirms a Novel Fungal Genus in the Mucoromycota with divergent Burkholderia-like Endosymbiotic Bacteria.</title>
        <authorList>
            <person name="Stajich J.E."/>
            <person name="Macias A.M."/>
            <person name="Carter-House D."/>
            <person name="Lovett B."/>
            <person name="Kasson L.R."/>
            <person name="Berry K."/>
            <person name="Grigoriev I."/>
            <person name="Chang Y."/>
            <person name="Spatafora J."/>
            <person name="Kasson M.T."/>
        </authorList>
    </citation>
    <scope>NUCLEOTIDE SEQUENCE</scope>
    <source>
        <strain evidence="2">NRRL A-21654</strain>
    </source>
</reference>
<comment type="caution">
    <text evidence="2">The sequence shown here is derived from an EMBL/GenBank/DDBJ whole genome shotgun (WGS) entry which is preliminary data.</text>
</comment>
<proteinExistence type="predicted"/>
<evidence type="ECO:0000313" key="2">
    <source>
        <dbReference type="EMBL" id="KAF7723035.1"/>
    </source>
</evidence>
<dbReference type="Proteomes" id="UP000605846">
    <property type="component" value="Unassembled WGS sequence"/>
</dbReference>
<feature type="region of interest" description="Disordered" evidence="1">
    <location>
        <begin position="1"/>
        <end position="48"/>
    </location>
</feature>
<accession>A0A8H7ENN6</accession>
<organism evidence="2 3">
    <name type="scientific">Apophysomyces ossiformis</name>
    <dbReference type="NCBI Taxonomy" id="679940"/>
    <lineage>
        <taxon>Eukaryota</taxon>
        <taxon>Fungi</taxon>
        <taxon>Fungi incertae sedis</taxon>
        <taxon>Mucoromycota</taxon>
        <taxon>Mucoromycotina</taxon>
        <taxon>Mucoromycetes</taxon>
        <taxon>Mucorales</taxon>
        <taxon>Mucorineae</taxon>
        <taxon>Mucoraceae</taxon>
        <taxon>Apophysomyces</taxon>
    </lineage>
</organism>